<organism evidence="1 2">
    <name type="scientific">Peronosclerospora sorghi</name>
    <dbReference type="NCBI Taxonomy" id="230839"/>
    <lineage>
        <taxon>Eukaryota</taxon>
        <taxon>Sar</taxon>
        <taxon>Stramenopiles</taxon>
        <taxon>Oomycota</taxon>
        <taxon>Peronosporomycetes</taxon>
        <taxon>Peronosporales</taxon>
        <taxon>Peronosporaceae</taxon>
        <taxon>Peronosclerospora</taxon>
    </lineage>
</organism>
<keyword evidence="2" id="KW-1185">Reference proteome</keyword>
<gene>
    <name evidence="1" type="ORF">PsorP6_008310</name>
</gene>
<sequence length="82" mass="9177">MNRMEVSQREQANNHWEDSPESIVASREREVGAGLELRTLEHTPPKGPLNVSPTTYFGVRRQQQEDVEITPAGYAGPAVNMD</sequence>
<name>A0ACC0W949_9STRA</name>
<evidence type="ECO:0000313" key="2">
    <source>
        <dbReference type="Proteomes" id="UP001163321"/>
    </source>
</evidence>
<proteinExistence type="predicted"/>
<evidence type="ECO:0000313" key="1">
    <source>
        <dbReference type="EMBL" id="KAI9914614.1"/>
    </source>
</evidence>
<dbReference type="EMBL" id="CM047582">
    <property type="protein sequence ID" value="KAI9914614.1"/>
    <property type="molecule type" value="Genomic_DNA"/>
</dbReference>
<protein>
    <submittedName>
        <fullName evidence="1">Uncharacterized protein</fullName>
    </submittedName>
</protein>
<comment type="caution">
    <text evidence="1">The sequence shown here is derived from an EMBL/GenBank/DDBJ whole genome shotgun (WGS) entry which is preliminary data.</text>
</comment>
<accession>A0ACC0W949</accession>
<reference evidence="1 2" key="1">
    <citation type="journal article" date="2022" name="bioRxiv">
        <title>The genome of the oomycete Peronosclerospora sorghi, a cosmopolitan pathogen of maize and sorghum, is inflated with dispersed pseudogenes.</title>
        <authorList>
            <person name="Fletcher K."/>
            <person name="Martin F."/>
            <person name="Isakeit T."/>
            <person name="Cavanaugh K."/>
            <person name="Magill C."/>
            <person name="Michelmore R."/>
        </authorList>
    </citation>
    <scope>NUCLEOTIDE SEQUENCE [LARGE SCALE GENOMIC DNA]</scope>
    <source>
        <strain evidence="1">P6</strain>
    </source>
</reference>
<dbReference type="Proteomes" id="UP001163321">
    <property type="component" value="Chromosome 3"/>
</dbReference>